<dbReference type="GO" id="GO:0016740">
    <property type="term" value="F:transferase activity"/>
    <property type="evidence" value="ECO:0007669"/>
    <property type="project" value="UniProtKB-KW"/>
</dbReference>
<sequence length="352" mass="37390">MDHAIGARLRTITKKQRQIALLLVFGAVVTLSHIFVLGAVIVLSHAERASGEPPTAKPHKKPETSPRLGLFQSNLFYLTALPALSTRSDLRIIDTRATDQCEKASLPGAACLAPRDLFGPGGRLATFSDIRWLLGALGLDGTHEALVVGDDARARDIVAGALYLAGQNRVAVVNTPLPHARLGAGGDTRSMTRDVVYTAPMRDRAIVTHEELRRLIAGGAAQTAPPALIDGRTEEAYWGRRFATQRGGHIPGADNVPVSTPRLTGPGAPILTARRPLIVYGDDPAQGLALLARFKGAPTPADARPRDAGPIADIAVYLDGWSRWASDPTLPVDAAAYGDAPTPKNEHTRNPA</sequence>
<name>A0A4R3J5N2_9PROT</name>
<dbReference type="SUPFAM" id="SSF52821">
    <property type="entry name" value="Rhodanese/Cell cycle control phosphatase"/>
    <property type="match status" value="2"/>
</dbReference>
<gene>
    <name evidence="3" type="ORF">EDD55_11077</name>
</gene>
<reference evidence="3 4" key="1">
    <citation type="submission" date="2019-03" db="EMBL/GenBank/DDBJ databases">
        <title>Genomic Encyclopedia of Type Strains, Phase IV (KMG-IV): sequencing the most valuable type-strain genomes for metagenomic binning, comparative biology and taxonomic classification.</title>
        <authorList>
            <person name="Goeker M."/>
        </authorList>
    </citation>
    <scope>NUCLEOTIDE SEQUENCE [LARGE SCALE GENOMIC DNA]</scope>
    <source>
        <strain evidence="3 4">DSM 101688</strain>
    </source>
</reference>
<keyword evidence="3" id="KW-0808">Transferase</keyword>
<evidence type="ECO:0000313" key="3">
    <source>
        <dbReference type="EMBL" id="TCS60602.1"/>
    </source>
</evidence>
<keyword evidence="3" id="KW-0670">Pyruvate</keyword>
<keyword evidence="1" id="KW-0472">Membrane</keyword>
<dbReference type="Pfam" id="PF00581">
    <property type="entry name" value="Rhodanese"/>
    <property type="match status" value="1"/>
</dbReference>
<comment type="caution">
    <text evidence="3">The sequence shown here is derived from an EMBL/GenBank/DDBJ whole genome shotgun (WGS) entry which is preliminary data.</text>
</comment>
<organism evidence="3 4">
    <name type="scientific">Varunaivibrio sulfuroxidans</name>
    <dbReference type="NCBI Taxonomy" id="1773489"/>
    <lineage>
        <taxon>Bacteria</taxon>
        <taxon>Pseudomonadati</taxon>
        <taxon>Pseudomonadota</taxon>
        <taxon>Alphaproteobacteria</taxon>
        <taxon>Rhodospirillales</taxon>
        <taxon>Magnetovibrionaceae</taxon>
        <taxon>Varunaivibrio</taxon>
    </lineage>
</organism>
<keyword evidence="1" id="KW-0812">Transmembrane</keyword>
<dbReference type="EMBL" id="SLZW01000010">
    <property type="protein sequence ID" value="TCS60602.1"/>
    <property type="molecule type" value="Genomic_DNA"/>
</dbReference>
<dbReference type="AlphaFoldDB" id="A0A4R3J5N2"/>
<dbReference type="SMART" id="SM00450">
    <property type="entry name" value="RHOD"/>
    <property type="match status" value="1"/>
</dbReference>
<dbReference type="RefSeq" id="WP_132939913.1">
    <property type="nucleotide sequence ID" value="NZ_CP119676.1"/>
</dbReference>
<feature type="domain" description="Rhodanese" evidence="2">
    <location>
        <begin position="222"/>
        <end position="333"/>
    </location>
</feature>
<dbReference type="InterPro" id="IPR001763">
    <property type="entry name" value="Rhodanese-like_dom"/>
</dbReference>
<proteinExistence type="predicted"/>
<keyword evidence="1" id="KW-1133">Transmembrane helix</keyword>
<accession>A0A4R3J5N2</accession>
<protein>
    <submittedName>
        <fullName evidence="3">Thiosulfate/3-mercaptopyruvate sulfurtransferase</fullName>
    </submittedName>
</protein>
<evidence type="ECO:0000259" key="2">
    <source>
        <dbReference type="PROSITE" id="PS50206"/>
    </source>
</evidence>
<dbReference type="OrthoDB" id="8561680at2"/>
<dbReference type="PROSITE" id="PS50206">
    <property type="entry name" value="RHODANESE_3"/>
    <property type="match status" value="1"/>
</dbReference>
<evidence type="ECO:0000313" key="4">
    <source>
        <dbReference type="Proteomes" id="UP000295304"/>
    </source>
</evidence>
<dbReference type="Proteomes" id="UP000295304">
    <property type="component" value="Unassembled WGS sequence"/>
</dbReference>
<dbReference type="InterPro" id="IPR036873">
    <property type="entry name" value="Rhodanese-like_dom_sf"/>
</dbReference>
<keyword evidence="4" id="KW-1185">Reference proteome</keyword>
<feature type="transmembrane region" description="Helical" evidence="1">
    <location>
        <begin position="20"/>
        <end position="43"/>
    </location>
</feature>
<dbReference type="Gene3D" id="3.40.250.10">
    <property type="entry name" value="Rhodanese-like domain"/>
    <property type="match status" value="2"/>
</dbReference>
<evidence type="ECO:0000256" key="1">
    <source>
        <dbReference type="SAM" id="Phobius"/>
    </source>
</evidence>